<proteinExistence type="predicted"/>
<dbReference type="GeneID" id="65101757"/>
<keyword evidence="3" id="KW-1185">Reference proteome</keyword>
<name>A0A410S7T8_9ABAC</name>
<evidence type="ECO:0000256" key="1">
    <source>
        <dbReference type="SAM" id="MobiDB-lite"/>
    </source>
</evidence>
<reference evidence="2 3" key="1">
    <citation type="submission" date="2018-08" db="EMBL/GenBank/DDBJ databases">
        <title>Sequence analysis of the African armyworm, Spodoptera exempta nucleopolyhedrovirus.</title>
        <authorList>
            <person name="Escasa S.R."/>
            <person name="Mowery J.D."/>
            <person name="Bauchan G.R."/>
            <person name="Harrison R.L."/>
            <person name="Cory J.S."/>
        </authorList>
    </citation>
    <scope>NUCLEOTIDE SEQUENCE [LARGE SCALE GENOMIC DNA]</scope>
    <source>
        <strain evidence="2 3">244.1</strain>
    </source>
</reference>
<sequence>MSRSGGKKRRSDDESNSKFFLSTKRKQPTSKNLISTANEFTETDLEDSINESMIRSPVYTPNVASTSTAVPRYDEEVVDDVDMTDITRASASKATIVFIRPPTLNQISQLSSNYMEIQHAIDTITAYMNTLQYNINPTGRLTAKQFFTLNENETNKLEYKDIMYSILNNNTVNRRNFYAVSNMFYYYYVKLMDNIIPIAHVIVNVNYTRGKTRITHALTTFINLCAHYVVSNIKQLLNKETTSKVPEEYLNVITANQLSLTNLYNFRLSDLRRVVFVKHTMDNDINKYNTLLAKNPEDRVIDIPIHVLYNVPQLNFE</sequence>
<feature type="region of interest" description="Disordered" evidence="1">
    <location>
        <begin position="1"/>
        <end position="30"/>
    </location>
</feature>
<dbReference type="EMBL" id="MH717816">
    <property type="protein sequence ID" value="QAT90394.1"/>
    <property type="molecule type" value="Genomic_DNA"/>
</dbReference>
<dbReference type="Proteomes" id="UP000503509">
    <property type="component" value="Genome"/>
</dbReference>
<evidence type="ECO:0000313" key="2">
    <source>
        <dbReference type="EMBL" id="QAT90394.1"/>
    </source>
</evidence>
<dbReference type="RefSeq" id="YP_010086526.1">
    <property type="nucleotide sequence ID" value="NC_055455.1"/>
</dbReference>
<organism evidence="2 3">
    <name type="scientific">Spodoptera exempta nucleopolyhedrovirus</name>
    <dbReference type="NCBI Taxonomy" id="1242863"/>
    <lineage>
        <taxon>Viruses</taxon>
        <taxon>Viruses incertae sedis</taxon>
        <taxon>Naldaviricetes</taxon>
        <taxon>Lefavirales</taxon>
        <taxon>Baculoviridae</taxon>
        <taxon>Alphabaculovirus</taxon>
        <taxon>Alphabaculovirus spexemptae</taxon>
    </lineage>
</organism>
<protein>
    <submittedName>
        <fullName evidence="2">Uncharacterized protein</fullName>
    </submittedName>
</protein>
<evidence type="ECO:0000313" key="3">
    <source>
        <dbReference type="Proteomes" id="UP000503509"/>
    </source>
</evidence>
<dbReference type="KEGG" id="vg:65101757"/>
<accession>A0A410S7T8</accession>